<comment type="similarity">
    <text evidence="2">Belongs to the transpeptidase family.</text>
</comment>
<dbReference type="GO" id="GO:0051301">
    <property type="term" value="P:cell division"/>
    <property type="evidence" value="ECO:0007669"/>
    <property type="project" value="UniProtKB-KW"/>
</dbReference>
<dbReference type="EMBL" id="FWFG01000061">
    <property type="protein sequence ID" value="SLM91619.1"/>
    <property type="molecule type" value="Genomic_DNA"/>
</dbReference>
<evidence type="ECO:0000256" key="3">
    <source>
        <dbReference type="ARBA" id="ARBA00023136"/>
    </source>
</evidence>
<dbReference type="EC" id="2.4.1.129" evidence="6"/>
<dbReference type="Pfam" id="PF00905">
    <property type="entry name" value="Transpeptidase"/>
    <property type="match status" value="1"/>
</dbReference>
<dbReference type="Proteomes" id="UP000195981">
    <property type="component" value="Unassembled WGS sequence"/>
</dbReference>
<dbReference type="InterPro" id="IPR036138">
    <property type="entry name" value="PBP_dimer_sf"/>
</dbReference>
<gene>
    <name evidence="6" type="ORF">FM110_06845</name>
</gene>
<reference evidence="6 7" key="1">
    <citation type="submission" date="2017-02" db="EMBL/GenBank/DDBJ databases">
        <authorList>
            <person name="Peterson S.W."/>
        </authorList>
    </citation>
    <scope>NUCLEOTIDE SEQUENCE [LARGE SCALE GENOMIC DNA]</scope>
    <source>
        <strain evidence="6 7">CIP104813</strain>
    </source>
</reference>
<evidence type="ECO:0000259" key="5">
    <source>
        <dbReference type="Pfam" id="PF03717"/>
    </source>
</evidence>
<keyword evidence="6" id="KW-0808">Transferase</keyword>
<dbReference type="RefSeq" id="WP_234991998.1">
    <property type="nucleotide sequence ID" value="NZ_FWFG01000061.1"/>
</dbReference>
<organism evidence="6 7">
    <name type="scientific">Brachybacterium nesterenkovii</name>
    <dbReference type="NCBI Taxonomy" id="47847"/>
    <lineage>
        <taxon>Bacteria</taxon>
        <taxon>Bacillati</taxon>
        <taxon>Actinomycetota</taxon>
        <taxon>Actinomycetes</taxon>
        <taxon>Micrococcales</taxon>
        <taxon>Dermabacteraceae</taxon>
        <taxon>Brachybacterium</taxon>
    </lineage>
</organism>
<keyword evidence="3" id="KW-0472">Membrane</keyword>
<evidence type="ECO:0000256" key="2">
    <source>
        <dbReference type="ARBA" id="ARBA00007171"/>
    </source>
</evidence>
<dbReference type="GO" id="GO:0005886">
    <property type="term" value="C:plasma membrane"/>
    <property type="evidence" value="ECO:0007669"/>
    <property type="project" value="TreeGrafter"/>
</dbReference>
<dbReference type="SUPFAM" id="SSF56601">
    <property type="entry name" value="beta-lactamase/transpeptidase-like"/>
    <property type="match status" value="1"/>
</dbReference>
<evidence type="ECO:0000313" key="7">
    <source>
        <dbReference type="Proteomes" id="UP000195981"/>
    </source>
</evidence>
<dbReference type="InterPro" id="IPR005311">
    <property type="entry name" value="PBP_dimer"/>
</dbReference>
<dbReference type="PANTHER" id="PTHR30627">
    <property type="entry name" value="PEPTIDOGLYCAN D,D-TRANSPEPTIDASE"/>
    <property type="match status" value="1"/>
</dbReference>
<proteinExistence type="inferred from homology"/>
<dbReference type="SUPFAM" id="SSF56519">
    <property type="entry name" value="Penicillin binding protein dimerisation domain"/>
    <property type="match status" value="1"/>
</dbReference>
<evidence type="ECO:0000256" key="1">
    <source>
        <dbReference type="ARBA" id="ARBA00004370"/>
    </source>
</evidence>
<name>A0A1X6X057_9MICO</name>
<evidence type="ECO:0000259" key="4">
    <source>
        <dbReference type="Pfam" id="PF00905"/>
    </source>
</evidence>
<dbReference type="Gene3D" id="3.90.1310.10">
    <property type="entry name" value="Penicillin-binding protein 2a (Domain 2)"/>
    <property type="match status" value="1"/>
</dbReference>
<dbReference type="AlphaFoldDB" id="A0A1X6X057"/>
<keyword evidence="7" id="KW-1185">Reference proteome</keyword>
<dbReference type="InterPro" id="IPR050515">
    <property type="entry name" value="Beta-lactam/transpept"/>
</dbReference>
<dbReference type="InterPro" id="IPR001460">
    <property type="entry name" value="PCN-bd_Tpept"/>
</dbReference>
<dbReference type="Gene3D" id="3.30.450.330">
    <property type="match status" value="1"/>
</dbReference>
<dbReference type="Gene3D" id="3.40.710.10">
    <property type="entry name" value="DD-peptidase/beta-lactamase superfamily"/>
    <property type="match status" value="1"/>
</dbReference>
<sequence length="583" mass="62261">MMMPTLPPPRLGRPTSRHRLLVAAIMIAILLLAGRLIWVQGLNAEGLAAQAQKERTTTRTIPALRGDVLDRDGTVLATSVERYDVFVNQRQVAEYLEGDSSATEKGVPAAAKLLAPILGWTVEDTQAKLTGDRQFMFLSKGVDPTVRDAILDLRIPGIGADRVADRIYPSGQVAGNVIGFVNGAGEPQAGIELSANEELQGRDGKTTYERGANGQIIPTGIQDTTEAVDGQDVVLTLDRDLQWKAQEQIAATVQQYGADGGSIVALNAKTGEVLALADYPTFDPNDVGATDAEHRGNPSIQSIFDPGSTGKLLTVASAIDQGTVTPASQYTAPYTMDFRGHRIKDSHPHDTKQLTTAGVLHDSSNTGTVQIAETLTPQVRYDYLRAFGLGQKTGIELPAESAGMLPKPEDWNGRTRYTTAFGQGYSVTALQVVSAISTFANDGVRVEPTIVRGVRQDDGSIRPSKASEQTRVVSSQTAATMVQLMDNDVPDDGTQNANIPQYAVAGKTGTAQTADGQYTSSFIGFAPADDPEIVVGVFVYGLDTFISGNTAASPTWARFMEFALQNQRIAPTGKPGVELENAW</sequence>
<comment type="subcellular location">
    <subcellularLocation>
        <location evidence="1">Membrane</location>
    </subcellularLocation>
</comment>
<keyword evidence="6" id="KW-0132">Cell division</keyword>
<dbReference type="Pfam" id="PF03717">
    <property type="entry name" value="PBP_dimer"/>
    <property type="match status" value="1"/>
</dbReference>
<feature type="domain" description="Penicillin-binding protein transpeptidase" evidence="4">
    <location>
        <begin position="261"/>
        <end position="540"/>
    </location>
</feature>
<dbReference type="GO" id="GO:0016757">
    <property type="term" value="F:glycosyltransferase activity"/>
    <property type="evidence" value="ECO:0007669"/>
    <property type="project" value="UniProtKB-KW"/>
</dbReference>
<dbReference type="GO" id="GO:0008658">
    <property type="term" value="F:penicillin binding"/>
    <property type="evidence" value="ECO:0007669"/>
    <property type="project" value="InterPro"/>
</dbReference>
<dbReference type="PANTHER" id="PTHR30627:SF1">
    <property type="entry name" value="PEPTIDOGLYCAN D,D-TRANSPEPTIDASE FTSI"/>
    <property type="match status" value="1"/>
</dbReference>
<dbReference type="InterPro" id="IPR012338">
    <property type="entry name" value="Beta-lactam/transpept-like"/>
</dbReference>
<keyword evidence="6" id="KW-0131">Cell cycle</keyword>
<protein>
    <submittedName>
        <fullName evidence="6">Cell division protein FtsI [Peptidoglycan synthetase]</fullName>
        <ecNumber evidence="6">2.4.1.129</ecNumber>
    </submittedName>
</protein>
<keyword evidence="6" id="KW-0328">Glycosyltransferase</keyword>
<evidence type="ECO:0000313" key="6">
    <source>
        <dbReference type="EMBL" id="SLM91619.1"/>
    </source>
</evidence>
<dbReference type="GO" id="GO:0071555">
    <property type="term" value="P:cell wall organization"/>
    <property type="evidence" value="ECO:0007669"/>
    <property type="project" value="TreeGrafter"/>
</dbReference>
<accession>A0A1X6X057</accession>
<feature type="domain" description="Penicillin-binding protein dimerisation" evidence="5">
    <location>
        <begin position="60"/>
        <end position="219"/>
    </location>
</feature>